<evidence type="ECO:0000313" key="2">
    <source>
        <dbReference type="EMBL" id="JAQ17734.1"/>
    </source>
</evidence>
<evidence type="ECO:0000256" key="1">
    <source>
        <dbReference type="SAM" id="MobiDB-lite"/>
    </source>
</evidence>
<reference evidence="2" key="1">
    <citation type="journal article" date="2016" name="Gigascience">
        <title>De novo construction of an expanded transcriptome assembly for the western tarnished plant bug, Lygus hesperus.</title>
        <authorList>
            <person name="Tassone E.E."/>
            <person name="Geib S.M."/>
            <person name="Hall B."/>
            <person name="Fabrick J.A."/>
            <person name="Brent C.S."/>
            <person name="Hull J.J."/>
        </authorList>
    </citation>
    <scope>NUCLEOTIDE SEQUENCE</scope>
</reference>
<protein>
    <submittedName>
        <fullName evidence="2">Uncharacterized protein</fullName>
    </submittedName>
</protein>
<proteinExistence type="predicted"/>
<gene>
    <name evidence="2" type="ORF">g.27587</name>
</gene>
<dbReference type="AlphaFoldDB" id="A0A146MDC3"/>
<name>A0A146MDC3_LYGHE</name>
<feature type="region of interest" description="Disordered" evidence="1">
    <location>
        <begin position="18"/>
        <end position="44"/>
    </location>
</feature>
<feature type="region of interest" description="Disordered" evidence="1">
    <location>
        <begin position="147"/>
        <end position="207"/>
    </location>
</feature>
<feature type="compositionally biased region" description="Low complexity" evidence="1">
    <location>
        <begin position="20"/>
        <end position="30"/>
    </location>
</feature>
<dbReference type="EMBL" id="GDHC01000895">
    <property type="protein sequence ID" value="JAQ17734.1"/>
    <property type="molecule type" value="Transcribed_RNA"/>
</dbReference>
<accession>A0A146MDC3</accession>
<organism evidence="2">
    <name type="scientific">Lygus hesperus</name>
    <name type="common">Western plant bug</name>
    <dbReference type="NCBI Taxonomy" id="30085"/>
    <lineage>
        <taxon>Eukaryota</taxon>
        <taxon>Metazoa</taxon>
        <taxon>Ecdysozoa</taxon>
        <taxon>Arthropoda</taxon>
        <taxon>Hexapoda</taxon>
        <taxon>Insecta</taxon>
        <taxon>Pterygota</taxon>
        <taxon>Neoptera</taxon>
        <taxon>Paraneoptera</taxon>
        <taxon>Hemiptera</taxon>
        <taxon>Heteroptera</taxon>
        <taxon>Panheteroptera</taxon>
        <taxon>Cimicomorpha</taxon>
        <taxon>Miridae</taxon>
        <taxon>Mirini</taxon>
        <taxon>Lygus</taxon>
    </lineage>
</organism>
<sequence>MNNLQIYPSYQISVCNTEPNSTLSNTTTNRGRGGGAMDSNTNEPSLVTQTQSSVTSAAFVAPNAPPQSYGVPVPNSPPVPTSVPTAALASQYQYYGADYNQQQLSNAASSQNVYSGDGQYQGQYDQQQYGSQQYDQYNQQYYDPQQQQQYYDQQRQQYYDPQQQQYYDPQQQQQYYDQQYDPQQYNQQQYNQQYNAQQPYNPNSNRQ</sequence>